<gene>
    <name evidence="1" type="ORF">L6164_000073</name>
</gene>
<protein>
    <submittedName>
        <fullName evidence="1">Uncharacterized protein</fullName>
    </submittedName>
</protein>
<evidence type="ECO:0000313" key="1">
    <source>
        <dbReference type="EMBL" id="KAI4356019.1"/>
    </source>
</evidence>
<sequence>MNSLVELLSRFWRPFLVILASFTFTYLIKTQKHHFHDKLKKHKLPPGPKPWPIVGNLPEMLANRPTHKWIHNLMNDMSTEIACIVLGSVHVIVVTSAEIALEFFRKQDAIFASRPITMSADLASRGYLTTILVPYGEQWKKMKKIISKELLSPLRHQWLHDKRIEEADNLISYVYSQCINPCKGGLVNVRIAARHYCANVARKILFSKRYFGKNMKDGGPGFEEIEHVDAIFTVVQFVHAFCVSDFMPCLRGLDLDGQEKIVKQAVKILKRYHDPIIAERIEQWKNGIKISEEDLLDVLITLKDNDGNSLLTTEEIKAQLTELMFAAVDNPSNAIEWALAEMLNEPELIQRATEEIDKVVGKERLVQESDLPRLNYVKACIREAFRLHPVMPFNFPHVSMKDTVVNNYFIPKGSQVLLSRTAIGRNPKVWDEPHKFKPERHLKSDGSEVVLTEPNLDFISFGTGRRGCPGIVLGTSMSVMLFARLLHGFSWSMPPNESSIDLSECESTIFLAKPLVALAKPRLSLDLYAHLYPKD</sequence>
<keyword evidence="2" id="KW-1185">Reference proteome</keyword>
<dbReference type="Proteomes" id="UP000828941">
    <property type="component" value="Chromosome 1"/>
</dbReference>
<dbReference type="EMBL" id="CM039426">
    <property type="protein sequence ID" value="KAI4356019.1"/>
    <property type="molecule type" value="Genomic_DNA"/>
</dbReference>
<evidence type="ECO:0000313" key="2">
    <source>
        <dbReference type="Proteomes" id="UP000828941"/>
    </source>
</evidence>
<proteinExistence type="predicted"/>
<accession>A0ACB9Q6W2</accession>
<reference evidence="1 2" key="1">
    <citation type="journal article" date="2022" name="DNA Res.">
        <title>Chromosomal-level genome assembly of the orchid tree Bauhinia variegata (Leguminosae; Cercidoideae) supports the allotetraploid origin hypothesis of Bauhinia.</title>
        <authorList>
            <person name="Zhong Y."/>
            <person name="Chen Y."/>
            <person name="Zheng D."/>
            <person name="Pang J."/>
            <person name="Liu Y."/>
            <person name="Luo S."/>
            <person name="Meng S."/>
            <person name="Qian L."/>
            <person name="Wei D."/>
            <person name="Dai S."/>
            <person name="Zhou R."/>
        </authorList>
    </citation>
    <scope>NUCLEOTIDE SEQUENCE [LARGE SCALE GENOMIC DNA]</scope>
    <source>
        <strain evidence="1">BV-YZ2020</strain>
    </source>
</reference>
<name>A0ACB9Q6W2_BAUVA</name>
<organism evidence="1 2">
    <name type="scientific">Bauhinia variegata</name>
    <name type="common">Purple orchid tree</name>
    <name type="synonym">Phanera variegata</name>
    <dbReference type="NCBI Taxonomy" id="167791"/>
    <lineage>
        <taxon>Eukaryota</taxon>
        <taxon>Viridiplantae</taxon>
        <taxon>Streptophyta</taxon>
        <taxon>Embryophyta</taxon>
        <taxon>Tracheophyta</taxon>
        <taxon>Spermatophyta</taxon>
        <taxon>Magnoliopsida</taxon>
        <taxon>eudicotyledons</taxon>
        <taxon>Gunneridae</taxon>
        <taxon>Pentapetalae</taxon>
        <taxon>rosids</taxon>
        <taxon>fabids</taxon>
        <taxon>Fabales</taxon>
        <taxon>Fabaceae</taxon>
        <taxon>Cercidoideae</taxon>
        <taxon>Cercideae</taxon>
        <taxon>Bauhiniinae</taxon>
        <taxon>Bauhinia</taxon>
    </lineage>
</organism>
<comment type="caution">
    <text evidence="1">The sequence shown here is derived from an EMBL/GenBank/DDBJ whole genome shotgun (WGS) entry which is preliminary data.</text>
</comment>